<accession>A0A3A9Z0Z5</accession>
<organism evidence="3 4">
    <name type="scientific">Streptomyces hoynatensis</name>
    <dbReference type="NCBI Taxonomy" id="1141874"/>
    <lineage>
        <taxon>Bacteria</taxon>
        <taxon>Bacillati</taxon>
        <taxon>Actinomycetota</taxon>
        <taxon>Actinomycetes</taxon>
        <taxon>Kitasatosporales</taxon>
        <taxon>Streptomycetaceae</taxon>
        <taxon>Streptomyces</taxon>
    </lineage>
</organism>
<dbReference type="OrthoDB" id="3402808at2"/>
<feature type="region of interest" description="Disordered" evidence="1">
    <location>
        <begin position="18"/>
        <end position="41"/>
    </location>
</feature>
<dbReference type="RefSeq" id="WP_120680033.1">
    <property type="nucleotide sequence ID" value="NZ_RBAL01000007.1"/>
</dbReference>
<feature type="region of interest" description="Disordered" evidence="1">
    <location>
        <begin position="84"/>
        <end position="120"/>
    </location>
</feature>
<feature type="domain" description="DUF5667" evidence="2">
    <location>
        <begin position="152"/>
        <end position="247"/>
    </location>
</feature>
<dbReference type="Proteomes" id="UP000272474">
    <property type="component" value="Unassembled WGS sequence"/>
</dbReference>
<name>A0A3A9Z0Z5_9ACTN</name>
<evidence type="ECO:0000313" key="4">
    <source>
        <dbReference type="Proteomes" id="UP000272474"/>
    </source>
</evidence>
<feature type="region of interest" description="Disordered" evidence="1">
    <location>
        <begin position="300"/>
        <end position="410"/>
    </location>
</feature>
<keyword evidence="4" id="KW-1185">Reference proteome</keyword>
<feature type="compositionally biased region" description="Low complexity" evidence="1">
    <location>
        <begin position="330"/>
        <end position="341"/>
    </location>
</feature>
<evidence type="ECO:0000259" key="2">
    <source>
        <dbReference type="Pfam" id="PF18915"/>
    </source>
</evidence>
<feature type="compositionally biased region" description="Basic and acidic residues" evidence="1">
    <location>
        <begin position="300"/>
        <end position="311"/>
    </location>
</feature>
<proteinExistence type="predicted"/>
<dbReference type="EMBL" id="RBAL01000007">
    <property type="protein sequence ID" value="RKN41918.1"/>
    <property type="molecule type" value="Genomic_DNA"/>
</dbReference>
<feature type="compositionally biased region" description="Low complexity" evidence="1">
    <location>
        <begin position="32"/>
        <end position="41"/>
    </location>
</feature>
<sequence length="410" mass="42470">MIGSVSANRRAHAFAQLLVDSRPKEPGGEEGGAAPSAGEQEQAALLAVADRLAALPRPELAAETRAAQRAALLAAMDAAAPGGAAESQAPSGLLPGQRACRSARGAHRAAPAGGLSRLKPRTRLTKGLAAGGLTMGVAAGAFGGVAAASTDALPGDTLYGLKRGMEDLRLDFASGDIDRGRVYLDQASTRLNEARRLLERQRAGELDEGELDDIRRALAGMRDAASEGHRLLSHAYQEDGSIDPIESLSAFAEGHRATWAEVRRQLPPELRDVSHEVTDVFDAMDDDLAPLQPLLPRETHHTASAEGEAGRSLRPPDGQTPPGSLPPGSPGSHSRPDSPGGTAAEESPADGDRLLDAPGLLSPPSDAPEESPTETGPPHSALPEPEITVPPLVDDLLPSLGLDGEEEATD</sequence>
<dbReference type="AlphaFoldDB" id="A0A3A9Z0Z5"/>
<feature type="compositionally biased region" description="Low complexity" evidence="1">
    <location>
        <begin position="389"/>
        <end position="402"/>
    </location>
</feature>
<reference evidence="3 4" key="1">
    <citation type="journal article" date="2014" name="Int. J. Syst. Evol. Microbiol.">
        <title>Streptomyces hoynatensis sp. nov., isolated from deep marine sediment.</title>
        <authorList>
            <person name="Veyisoglu A."/>
            <person name="Sahin N."/>
        </authorList>
    </citation>
    <scope>NUCLEOTIDE SEQUENCE [LARGE SCALE GENOMIC DNA]</scope>
    <source>
        <strain evidence="3 4">KCTC 29097</strain>
    </source>
</reference>
<comment type="caution">
    <text evidence="3">The sequence shown here is derived from an EMBL/GenBank/DDBJ whole genome shotgun (WGS) entry which is preliminary data.</text>
</comment>
<evidence type="ECO:0000313" key="3">
    <source>
        <dbReference type="EMBL" id="RKN41918.1"/>
    </source>
</evidence>
<protein>
    <recommendedName>
        <fullName evidence="2">DUF5667 domain-containing protein</fullName>
    </recommendedName>
</protein>
<gene>
    <name evidence="3" type="ORF">D7294_15590</name>
</gene>
<dbReference type="Pfam" id="PF18915">
    <property type="entry name" value="DUF5667"/>
    <property type="match status" value="1"/>
</dbReference>
<dbReference type="InterPro" id="IPR043725">
    <property type="entry name" value="DUF5667"/>
</dbReference>
<evidence type="ECO:0000256" key="1">
    <source>
        <dbReference type="SAM" id="MobiDB-lite"/>
    </source>
</evidence>